<keyword evidence="1" id="KW-1133">Transmembrane helix</keyword>
<keyword evidence="1" id="KW-0812">Transmembrane</keyword>
<feature type="transmembrane region" description="Helical" evidence="1">
    <location>
        <begin position="393"/>
        <end position="414"/>
    </location>
</feature>
<feature type="signal peptide" evidence="2">
    <location>
        <begin position="1"/>
        <end position="23"/>
    </location>
</feature>
<protein>
    <submittedName>
        <fullName evidence="3">DUF3999 family protein</fullName>
    </submittedName>
</protein>
<dbReference type="InterPro" id="IPR025060">
    <property type="entry name" value="DUF3999"/>
</dbReference>
<reference evidence="3" key="1">
    <citation type="submission" date="2019-11" db="EMBL/GenBank/DDBJ databases">
        <title>Microbial mats filling the niche in hypersaline microbial mats.</title>
        <authorList>
            <person name="Wong H.L."/>
            <person name="Macleod F.I."/>
            <person name="White R.A. III"/>
            <person name="Burns B.P."/>
        </authorList>
    </citation>
    <scope>NUCLEOTIDE SEQUENCE</scope>
    <source>
        <strain evidence="3">Rbin_158</strain>
    </source>
</reference>
<dbReference type="EMBL" id="WJJP01000579">
    <property type="protein sequence ID" value="MBD3326418.1"/>
    <property type="molecule type" value="Genomic_DNA"/>
</dbReference>
<dbReference type="Proteomes" id="UP000649604">
    <property type="component" value="Unassembled WGS sequence"/>
</dbReference>
<evidence type="ECO:0000256" key="1">
    <source>
        <dbReference type="SAM" id="Phobius"/>
    </source>
</evidence>
<accession>A0A9D5JYC0</accession>
<keyword evidence="2" id="KW-0732">Signal</keyword>
<evidence type="ECO:0000313" key="4">
    <source>
        <dbReference type="Proteomes" id="UP000649604"/>
    </source>
</evidence>
<feature type="chain" id="PRO_5038571356" evidence="2">
    <location>
        <begin position="24"/>
        <end position="423"/>
    </location>
</feature>
<name>A0A9D5JYC0_9BACT</name>
<dbReference type="Pfam" id="PF13163">
    <property type="entry name" value="DUF3999"/>
    <property type="match status" value="1"/>
</dbReference>
<evidence type="ECO:0000313" key="3">
    <source>
        <dbReference type="EMBL" id="MBD3326418.1"/>
    </source>
</evidence>
<comment type="caution">
    <text evidence="3">The sequence shown here is derived from an EMBL/GenBank/DDBJ whole genome shotgun (WGS) entry which is preliminary data.</text>
</comment>
<sequence length="423" mass="48405">MNPIRRSVAITFLIAMCAGYAVAEKDLAEEFEWTQPLDGVVERGQVYRAPLGGKVFEACYDFPADLRVLGRNGKQLPFFVWTSSEKEQIEDVEIEELNRARFEGPPEYWRHDLQVTARPDGARSRHNCVEIRTGGQDFIRRVEIYGSAGQNDWALLGKGFLISMRRPSQVRNETISYPVSDFPYVQIRVYPNAREGLEEFALQNIQLQFRHLQEGTFKDIPWQEMAVPEKERLEEARLLMFDTGFRKTPVEEVVFDVADGEYARAVRIYGRNEQDNEWKQCGRGEIHLLDDSEKREIDISGCKNRFLKIEVYHYDDQPLAIDGVAARANPRWMVFEATTINRPMLYFGAEFMDPPHYDLRRRVDEKDIGSLALAMPGAPVENPRFNPPGFGRAGPWLAGVAIALISIVLIRVIAGMMKQQAPS</sequence>
<proteinExistence type="predicted"/>
<evidence type="ECO:0000256" key="2">
    <source>
        <dbReference type="SAM" id="SignalP"/>
    </source>
</evidence>
<gene>
    <name evidence="3" type="ORF">GF339_17670</name>
</gene>
<keyword evidence="1" id="KW-0472">Membrane</keyword>
<organism evidence="3 4">
    <name type="scientific">candidate division KSB3 bacterium</name>
    <dbReference type="NCBI Taxonomy" id="2044937"/>
    <lineage>
        <taxon>Bacteria</taxon>
        <taxon>candidate division KSB3</taxon>
    </lineage>
</organism>
<dbReference type="AlphaFoldDB" id="A0A9D5JYC0"/>